<evidence type="ECO:0000259" key="2">
    <source>
        <dbReference type="Pfam" id="PF01855"/>
    </source>
</evidence>
<dbReference type="PANTHER" id="PTHR32154:SF29">
    <property type="entry name" value="BLR6743 PROTEIN"/>
    <property type="match status" value="1"/>
</dbReference>
<reference evidence="3" key="1">
    <citation type="submission" date="2013-08" db="EMBL/GenBank/DDBJ databases">
        <authorList>
            <person name="Mendez C."/>
            <person name="Richter M."/>
            <person name="Ferrer M."/>
            <person name="Sanchez J."/>
        </authorList>
    </citation>
    <scope>NUCLEOTIDE SEQUENCE</scope>
</reference>
<comment type="caution">
    <text evidence="3">The sequence shown here is derived from an EMBL/GenBank/DDBJ whole genome shotgun (WGS) entry which is preliminary data.</text>
</comment>
<evidence type="ECO:0000256" key="1">
    <source>
        <dbReference type="ARBA" id="ARBA00023002"/>
    </source>
</evidence>
<dbReference type="InterPro" id="IPR029061">
    <property type="entry name" value="THDP-binding"/>
</dbReference>
<dbReference type="PANTHER" id="PTHR32154">
    <property type="entry name" value="PYRUVATE-FLAVODOXIN OXIDOREDUCTASE-RELATED"/>
    <property type="match status" value="1"/>
</dbReference>
<dbReference type="EMBL" id="AUZY01009209">
    <property type="protein sequence ID" value="EQD43068.1"/>
    <property type="molecule type" value="Genomic_DNA"/>
</dbReference>
<protein>
    <submittedName>
        <fullName evidence="3">Pyruvate flavodoxin/ferredoxin oxidoreductase domain protein</fullName>
    </submittedName>
</protein>
<dbReference type="InterPro" id="IPR050722">
    <property type="entry name" value="Pyruvate:ferred/Flavod_OxRd"/>
</dbReference>
<feature type="domain" description="Pyruvate flavodoxin/ferredoxin oxidoreductase pyrimidine binding" evidence="2">
    <location>
        <begin position="12"/>
        <end position="151"/>
    </location>
</feature>
<proteinExistence type="predicted"/>
<keyword evidence="3" id="KW-0670">Pyruvate</keyword>
<organism evidence="3">
    <name type="scientific">mine drainage metagenome</name>
    <dbReference type="NCBI Taxonomy" id="410659"/>
    <lineage>
        <taxon>unclassified sequences</taxon>
        <taxon>metagenomes</taxon>
        <taxon>ecological metagenomes</taxon>
    </lineage>
</organism>
<keyword evidence="1" id="KW-0560">Oxidoreductase</keyword>
<sequence>MIDGNTAAALGCVFAGATVAAWYPITPSTSLMDAFKRFCERLRIDPDSGAKRFAFIQAEDELAAIGMVLGAAWNGARAFTATSGPGISLMNEFLGLAYYAEVPAVVFDIQRVGPSTGMPTRTQQGDLLSCAYASHGDTRHICLYPADPGEC</sequence>
<dbReference type="SUPFAM" id="SSF52518">
    <property type="entry name" value="Thiamin diphosphate-binding fold (THDP-binding)"/>
    <property type="match status" value="1"/>
</dbReference>
<dbReference type="GO" id="GO:0016491">
    <property type="term" value="F:oxidoreductase activity"/>
    <property type="evidence" value="ECO:0007669"/>
    <property type="project" value="UniProtKB-KW"/>
</dbReference>
<dbReference type="Pfam" id="PF01855">
    <property type="entry name" value="POR_N"/>
    <property type="match status" value="1"/>
</dbReference>
<dbReference type="CDD" id="cd07034">
    <property type="entry name" value="TPP_PYR_PFOR_IOR-alpha_like"/>
    <property type="match status" value="1"/>
</dbReference>
<dbReference type="GO" id="GO:0006979">
    <property type="term" value="P:response to oxidative stress"/>
    <property type="evidence" value="ECO:0007669"/>
    <property type="project" value="TreeGrafter"/>
</dbReference>
<reference evidence="3" key="2">
    <citation type="journal article" date="2014" name="ISME J.">
        <title>Microbial stratification in low pH oxic and suboxic macroscopic growths along an acid mine drainage.</title>
        <authorList>
            <person name="Mendez-Garcia C."/>
            <person name="Mesa V."/>
            <person name="Sprenger R.R."/>
            <person name="Richter M."/>
            <person name="Diez M.S."/>
            <person name="Solano J."/>
            <person name="Bargiela R."/>
            <person name="Golyshina O.V."/>
            <person name="Manteca A."/>
            <person name="Ramos J.L."/>
            <person name="Gallego J.R."/>
            <person name="Llorente I."/>
            <person name="Martins Dos Santos V.A."/>
            <person name="Jensen O.N."/>
            <person name="Pelaez A.I."/>
            <person name="Sanchez J."/>
            <person name="Ferrer M."/>
        </authorList>
    </citation>
    <scope>NUCLEOTIDE SEQUENCE</scope>
</reference>
<dbReference type="AlphaFoldDB" id="T0ZDH8"/>
<feature type="non-terminal residue" evidence="3">
    <location>
        <position position="151"/>
    </location>
</feature>
<accession>T0ZDH8</accession>
<evidence type="ECO:0000313" key="3">
    <source>
        <dbReference type="EMBL" id="EQD43068.1"/>
    </source>
</evidence>
<name>T0ZDH8_9ZZZZ</name>
<gene>
    <name evidence="3" type="ORF">B1B_13967</name>
</gene>
<dbReference type="Gene3D" id="3.40.50.970">
    <property type="match status" value="1"/>
</dbReference>
<dbReference type="InterPro" id="IPR002880">
    <property type="entry name" value="Pyrv_Fd/Flavodoxin_OxRdtase_N"/>
</dbReference>